<keyword evidence="2" id="KW-1185">Reference proteome</keyword>
<evidence type="ECO:0000313" key="1">
    <source>
        <dbReference type="EMBL" id="MEI5996548.1"/>
    </source>
</evidence>
<organism evidence="1 2">
    <name type="scientific">Paraburkholderia bengalensis</name>
    <dbReference type="NCBI Taxonomy" id="2747562"/>
    <lineage>
        <taxon>Bacteria</taxon>
        <taxon>Pseudomonadati</taxon>
        <taxon>Pseudomonadota</taxon>
        <taxon>Betaproteobacteria</taxon>
        <taxon>Burkholderiales</taxon>
        <taxon>Burkholderiaceae</taxon>
        <taxon>Paraburkholderia</taxon>
    </lineage>
</organism>
<evidence type="ECO:0000313" key="2">
    <source>
        <dbReference type="Proteomes" id="UP001386437"/>
    </source>
</evidence>
<sequence>MQRPLGISIVGGLLASQMLVLHTRPVVYLYVHRLGTWLRSRFARRALQ</sequence>
<proteinExistence type="predicted"/>
<protein>
    <submittedName>
        <fullName evidence="1">Uncharacterized protein</fullName>
    </submittedName>
</protein>
<accession>A0ABU8IM67</accession>
<reference evidence="1 2" key="1">
    <citation type="journal article" date="2022" name="Arch. Microbiol.">
        <title>Paraburkholderia bengalensis sp. nov. isolated from roots of Oryza sativa, IR64.</title>
        <authorList>
            <person name="Nag P."/>
            <person name="Mondal N."/>
            <person name="Sarkar J."/>
            <person name="Das S."/>
        </authorList>
    </citation>
    <scope>NUCLEOTIDE SEQUENCE [LARGE SCALE GENOMIC DNA]</scope>
    <source>
        <strain evidence="1 2">IR64_4_BI</strain>
    </source>
</reference>
<dbReference type="EMBL" id="JACFYJ010000005">
    <property type="protein sequence ID" value="MEI5996548.1"/>
    <property type="molecule type" value="Genomic_DNA"/>
</dbReference>
<gene>
    <name evidence="1" type="ORF">H3V53_04820</name>
</gene>
<comment type="caution">
    <text evidence="1">The sequence shown here is derived from an EMBL/GenBank/DDBJ whole genome shotgun (WGS) entry which is preliminary data.</text>
</comment>
<name>A0ABU8IM67_9BURK</name>
<dbReference type="Proteomes" id="UP001386437">
    <property type="component" value="Unassembled WGS sequence"/>
</dbReference>